<comment type="caution">
    <text evidence="3">The sequence shown here is derived from an EMBL/GenBank/DDBJ whole genome shotgun (WGS) entry which is preliminary data.</text>
</comment>
<keyword evidence="2" id="KW-1133">Transmembrane helix</keyword>
<evidence type="ECO:0000313" key="3">
    <source>
        <dbReference type="EMBL" id="GAB1316653.1"/>
    </source>
</evidence>
<feature type="transmembrane region" description="Helical" evidence="2">
    <location>
        <begin position="268"/>
        <end position="295"/>
    </location>
</feature>
<name>A0ABQ0GFW8_9PEZI</name>
<feature type="transmembrane region" description="Helical" evidence="2">
    <location>
        <begin position="12"/>
        <end position="35"/>
    </location>
</feature>
<dbReference type="RefSeq" id="XP_070918384.1">
    <property type="nucleotide sequence ID" value="XM_071062283.1"/>
</dbReference>
<dbReference type="Pfam" id="PF06687">
    <property type="entry name" value="SUR7"/>
    <property type="match status" value="1"/>
</dbReference>
<feature type="transmembrane region" description="Helical" evidence="2">
    <location>
        <begin position="230"/>
        <end position="256"/>
    </location>
</feature>
<dbReference type="EMBL" id="BAAFSV010000003">
    <property type="protein sequence ID" value="GAB1316653.1"/>
    <property type="molecule type" value="Genomic_DNA"/>
</dbReference>
<evidence type="ECO:0000256" key="1">
    <source>
        <dbReference type="SAM" id="MobiDB-lite"/>
    </source>
</evidence>
<evidence type="ECO:0000313" key="4">
    <source>
        <dbReference type="Proteomes" id="UP001628179"/>
    </source>
</evidence>
<keyword evidence="2" id="KW-0812">Transmembrane</keyword>
<dbReference type="InterPro" id="IPR009571">
    <property type="entry name" value="SUR7/Rim9-like_fungi"/>
</dbReference>
<feature type="transmembrane region" description="Helical" evidence="2">
    <location>
        <begin position="319"/>
        <end position="342"/>
    </location>
</feature>
<gene>
    <name evidence="3" type="ORF">MFIFM68171_06863</name>
</gene>
<dbReference type="PANTHER" id="PTHR28019:SF7">
    <property type="entry name" value="SUR7 PROTEIN"/>
    <property type="match status" value="1"/>
</dbReference>
<reference evidence="3 4" key="1">
    <citation type="submission" date="2024-09" db="EMBL/GenBank/DDBJ databases">
        <title>Itraconazole resistance in Madurella fahalii resulting from another homologue of gene encoding cytochrome P450 14-alpha sterol demethylase (CYP51).</title>
        <authorList>
            <person name="Yoshioka I."/>
            <person name="Fahal A.H."/>
            <person name="Kaneko S."/>
            <person name="Yaguchi T."/>
        </authorList>
    </citation>
    <scope>NUCLEOTIDE SEQUENCE [LARGE SCALE GENOMIC DNA]</scope>
    <source>
        <strain evidence="3 4">IFM 68171</strain>
    </source>
</reference>
<protein>
    <submittedName>
        <fullName evidence="3">Uncharacterized protein</fullName>
    </submittedName>
</protein>
<feature type="region of interest" description="Disordered" evidence="1">
    <location>
        <begin position="353"/>
        <end position="398"/>
    </location>
</feature>
<dbReference type="PANTHER" id="PTHR28019">
    <property type="entry name" value="CELL MEMBRANE PROTEIN YLR413W-RELATED"/>
    <property type="match status" value="1"/>
</dbReference>
<dbReference type="GeneID" id="98177606"/>
<evidence type="ECO:0000256" key="2">
    <source>
        <dbReference type="SAM" id="Phobius"/>
    </source>
</evidence>
<keyword evidence="2" id="KW-0472">Membrane</keyword>
<keyword evidence="4" id="KW-1185">Reference proteome</keyword>
<accession>A0ABQ0GFW8</accession>
<organism evidence="3 4">
    <name type="scientific">Madurella fahalii</name>
    <dbReference type="NCBI Taxonomy" id="1157608"/>
    <lineage>
        <taxon>Eukaryota</taxon>
        <taxon>Fungi</taxon>
        <taxon>Dikarya</taxon>
        <taxon>Ascomycota</taxon>
        <taxon>Pezizomycotina</taxon>
        <taxon>Sordariomycetes</taxon>
        <taxon>Sordariomycetidae</taxon>
        <taxon>Sordariales</taxon>
        <taxon>Sordariales incertae sedis</taxon>
        <taxon>Madurella</taxon>
    </lineage>
</organism>
<dbReference type="Proteomes" id="UP001628179">
    <property type="component" value="Unassembled WGS sequence"/>
</dbReference>
<proteinExistence type="predicted"/>
<feature type="compositionally biased region" description="Pro residues" evidence="1">
    <location>
        <begin position="389"/>
        <end position="398"/>
    </location>
</feature>
<dbReference type="InterPro" id="IPR052413">
    <property type="entry name" value="SUR7_domain"/>
</dbReference>
<sequence>MRGLSSGDGGTVSVILKVVPVTCSFLAFLSLAIALSSGMSENYLEELSIINFNTSVLGKNLIEVPDTHGKTKDGCGKAERAIDDGSDNASGLFGDVEGLFGRGGAEDTVYRAVDVIEDSCDEGAGNSRSAARLPAESVDEAGGSVAEAIGIQEYYSLHIGVLCSGRYDPHFSETGAKPDIRECTQKLNTGHTDLSRKLDEELGAGPFQLGLSDLELSDKLRDALDLLPRVLAAMAFFEFLAVFALAAGFLFSVATLVFEYTLQEMQGLVLLGGLGFMGFGWSVSATGAIGITAVAEQVKNVVNEEGGRSGISAATSPELYFLLWASLVLSTATLTALFLVWFRTRGGGAMAYAQPGDAEKDVSEDVADSDGFYPERVEGSPRPNSFGTPPLPGRGPGY</sequence>